<keyword evidence="6" id="KW-1185">Reference proteome</keyword>
<evidence type="ECO:0000256" key="3">
    <source>
        <dbReference type="PROSITE-ProRule" id="PRU00339"/>
    </source>
</evidence>
<evidence type="ECO:0000313" key="5">
    <source>
        <dbReference type="EMBL" id="BDS13832.1"/>
    </source>
</evidence>
<dbReference type="InterPro" id="IPR051685">
    <property type="entry name" value="Ycf3/AcsC/BcsC/TPR_MFPF"/>
</dbReference>
<gene>
    <name evidence="5" type="ORF">AsAng_0045940</name>
</gene>
<dbReference type="SUPFAM" id="SSF48452">
    <property type="entry name" value="TPR-like"/>
    <property type="match status" value="1"/>
</dbReference>
<dbReference type="RefSeq" id="WP_264789084.1">
    <property type="nucleotide sequence ID" value="NZ_AP026867.1"/>
</dbReference>
<evidence type="ECO:0000256" key="4">
    <source>
        <dbReference type="SAM" id="MobiDB-lite"/>
    </source>
</evidence>
<dbReference type="PANTHER" id="PTHR44943">
    <property type="entry name" value="CELLULOSE SYNTHASE OPERON PROTEIN C"/>
    <property type="match status" value="1"/>
</dbReference>
<accession>A0A915YII7</accession>
<organism evidence="5 6">
    <name type="scientific">Aureispira anguillae</name>
    <dbReference type="NCBI Taxonomy" id="2864201"/>
    <lineage>
        <taxon>Bacteria</taxon>
        <taxon>Pseudomonadati</taxon>
        <taxon>Bacteroidota</taxon>
        <taxon>Saprospiria</taxon>
        <taxon>Saprospirales</taxon>
        <taxon>Saprospiraceae</taxon>
        <taxon>Aureispira</taxon>
    </lineage>
</organism>
<dbReference type="PANTHER" id="PTHR44943:SF8">
    <property type="entry name" value="TPR REPEAT-CONTAINING PROTEIN MJ0263"/>
    <property type="match status" value="1"/>
</dbReference>
<dbReference type="Proteomes" id="UP001060919">
    <property type="component" value="Chromosome"/>
</dbReference>
<dbReference type="Pfam" id="PF13181">
    <property type="entry name" value="TPR_8"/>
    <property type="match status" value="1"/>
</dbReference>
<dbReference type="InterPro" id="IPR011990">
    <property type="entry name" value="TPR-like_helical_dom_sf"/>
</dbReference>
<keyword evidence="2 3" id="KW-0802">TPR repeat</keyword>
<dbReference type="KEGG" id="aup:AsAng_0045940"/>
<dbReference type="Pfam" id="PF13176">
    <property type="entry name" value="TPR_7"/>
    <property type="match status" value="1"/>
</dbReference>
<dbReference type="SMART" id="SM00028">
    <property type="entry name" value="TPR"/>
    <property type="match status" value="4"/>
</dbReference>
<sequence length="437" mass="49817">MHELIHTLLNSEESIIIKTLDKLNPSAVSDLKDTLILLWQIHSDETIAEKALGHLLTILEETDRHQIEATFSIFKSIMEYLPWMGDYADLQAANFATFTQVKAHYEPLLVGSSILVEYYLDLGRKLYMMFDLATEAQSCFEGIVQYNDTNDEALYALGRLAEKANEVDKAADFYERCVTHNTEHVYGLLQLGILKASVFEDYEGAIVCYNKVIEIEPFMVETHVRIAEAHYALKDVKRARQFIDIALDINEYQEEALNLLGQIQWQEDEDIDAAIETFERGLDHPIHGDSGLLLTSLGNLYNSHLGEHDKAKVYYEKSLKVAPKQPQTLRNLIAILENIYQDYGAISMCYENYLLVDQNNASVYVDYANFLIKYMHDYDFAKVQLDQALKIDESCESALKVMHQISEYIDDDIDPDDLIDDDDDDDEFIGGGAAGDN</sequence>
<feature type="repeat" description="TPR" evidence="3">
    <location>
        <begin position="151"/>
        <end position="184"/>
    </location>
</feature>
<keyword evidence="1" id="KW-0677">Repeat</keyword>
<dbReference type="Gene3D" id="1.25.40.10">
    <property type="entry name" value="Tetratricopeptide repeat domain"/>
    <property type="match status" value="1"/>
</dbReference>
<evidence type="ECO:0000256" key="1">
    <source>
        <dbReference type="ARBA" id="ARBA00022737"/>
    </source>
</evidence>
<feature type="region of interest" description="Disordered" evidence="4">
    <location>
        <begin position="412"/>
        <end position="437"/>
    </location>
</feature>
<dbReference type="EMBL" id="AP026867">
    <property type="protein sequence ID" value="BDS13832.1"/>
    <property type="molecule type" value="Genomic_DNA"/>
</dbReference>
<evidence type="ECO:0000313" key="6">
    <source>
        <dbReference type="Proteomes" id="UP001060919"/>
    </source>
</evidence>
<proteinExistence type="predicted"/>
<dbReference type="AlphaFoldDB" id="A0A915YII7"/>
<evidence type="ECO:0000256" key="2">
    <source>
        <dbReference type="ARBA" id="ARBA00022803"/>
    </source>
</evidence>
<feature type="compositionally biased region" description="Acidic residues" evidence="4">
    <location>
        <begin position="412"/>
        <end position="428"/>
    </location>
</feature>
<dbReference type="InterPro" id="IPR019734">
    <property type="entry name" value="TPR_rpt"/>
</dbReference>
<protein>
    <submittedName>
        <fullName evidence="5">Tetratricopeptide repeat protein</fullName>
    </submittedName>
</protein>
<dbReference type="PROSITE" id="PS50005">
    <property type="entry name" value="TPR"/>
    <property type="match status" value="1"/>
</dbReference>
<reference evidence="5" key="1">
    <citation type="submission" date="2022-09" db="EMBL/GenBank/DDBJ databases">
        <title>Aureispira anguillicida sp. nov., isolated from Leptocephalus of Japanese eel Anguilla japonica.</title>
        <authorList>
            <person name="Yuasa K."/>
            <person name="Mekata T."/>
            <person name="Ikunari K."/>
        </authorList>
    </citation>
    <scope>NUCLEOTIDE SEQUENCE</scope>
    <source>
        <strain evidence="5">EL160426</strain>
    </source>
</reference>
<name>A0A915YII7_9BACT</name>